<dbReference type="InterPro" id="IPR051031">
    <property type="entry name" value="RING-box_E3_Ubiquitin_Ligase"/>
</dbReference>
<dbReference type="GO" id="GO:0031463">
    <property type="term" value="C:Cul3-RING ubiquitin ligase complex"/>
    <property type="evidence" value="ECO:0007669"/>
    <property type="project" value="UniProtKB-ARBA"/>
</dbReference>
<dbReference type="VEuPathDB" id="TriTrypDB:BSAL_27835"/>
<evidence type="ECO:0000256" key="10">
    <source>
        <dbReference type="ARBA" id="ARBA00023242"/>
    </source>
</evidence>
<dbReference type="PANTHER" id="PTHR11210">
    <property type="entry name" value="RING BOX"/>
    <property type="match status" value="1"/>
</dbReference>
<evidence type="ECO:0000256" key="3">
    <source>
        <dbReference type="ARBA" id="ARBA00004906"/>
    </source>
</evidence>
<dbReference type="Gene3D" id="3.30.40.10">
    <property type="entry name" value="Zinc/RING finger domain, C3HC4 (zinc finger)"/>
    <property type="match status" value="1"/>
</dbReference>
<dbReference type="PROSITE" id="PS50089">
    <property type="entry name" value="ZF_RING_2"/>
    <property type="match status" value="1"/>
</dbReference>
<evidence type="ECO:0000256" key="5">
    <source>
        <dbReference type="ARBA" id="ARBA00022490"/>
    </source>
</evidence>
<evidence type="ECO:0000256" key="6">
    <source>
        <dbReference type="ARBA" id="ARBA00022723"/>
    </source>
</evidence>
<evidence type="ECO:0000313" key="13">
    <source>
        <dbReference type="EMBL" id="CUI15173.1"/>
    </source>
</evidence>
<dbReference type="GO" id="GO:0008270">
    <property type="term" value="F:zinc ion binding"/>
    <property type="evidence" value="ECO:0007669"/>
    <property type="project" value="UniProtKB-KW"/>
</dbReference>
<keyword evidence="8" id="KW-0833">Ubl conjugation pathway</keyword>
<keyword evidence="6" id="KW-0479">Metal-binding</keyword>
<keyword evidence="5" id="KW-0963">Cytoplasm</keyword>
<keyword evidence="7 11" id="KW-0863">Zinc-finger</keyword>
<sequence length="109" mass="12050">MYIMAQVDAPAAPAAPEGAAIQVIPKKWNCVAVWAWNVQTDTCAICREQIADLCIECKADSVQNGGQCQVAFGQCNHAFHHHCISRWLKTRQVCPLDQQPWETASLQNA</sequence>
<dbReference type="EMBL" id="CYKH01001850">
    <property type="protein sequence ID" value="CUI15173.1"/>
    <property type="molecule type" value="Genomic_DNA"/>
</dbReference>
<dbReference type="FunFam" id="3.30.40.10:FF:000273">
    <property type="entry name" value="E3 ubiquitin-protein ligase RBX1"/>
    <property type="match status" value="1"/>
</dbReference>
<dbReference type="SUPFAM" id="SSF57850">
    <property type="entry name" value="RING/U-box"/>
    <property type="match status" value="1"/>
</dbReference>
<organism evidence="13 14">
    <name type="scientific">Bodo saltans</name>
    <name type="common">Flagellated protozoan</name>
    <dbReference type="NCBI Taxonomy" id="75058"/>
    <lineage>
        <taxon>Eukaryota</taxon>
        <taxon>Discoba</taxon>
        <taxon>Euglenozoa</taxon>
        <taxon>Kinetoplastea</taxon>
        <taxon>Metakinetoplastina</taxon>
        <taxon>Eubodonida</taxon>
        <taxon>Bodonidae</taxon>
        <taxon>Bodo</taxon>
    </lineage>
</organism>
<evidence type="ECO:0000256" key="7">
    <source>
        <dbReference type="ARBA" id="ARBA00022771"/>
    </source>
</evidence>
<accession>A0A0S4KL27</accession>
<protein>
    <recommendedName>
        <fullName evidence="12">RING-type domain-containing protein</fullName>
    </recommendedName>
</protein>
<name>A0A0S4KL27_BODSA</name>
<dbReference type="OrthoDB" id="8962942at2759"/>
<dbReference type="InterPro" id="IPR024766">
    <property type="entry name" value="Znf_RING_H2"/>
</dbReference>
<dbReference type="Pfam" id="PF12678">
    <property type="entry name" value="zf-rbx1"/>
    <property type="match status" value="1"/>
</dbReference>
<dbReference type="InterPro" id="IPR001841">
    <property type="entry name" value="Znf_RING"/>
</dbReference>
<evidence type="ECO:0000256" key="4">
    <source>
        <dbReference type="ARBA" id="ARBA00009273"/>
    </source>
</evidence>
<keyword evidence="10" id="KW-0539">Nucleus</keyword>
<proteinExistence type="inferred from homology"/>
<feature type="domain" description="RING-type" evidence="12">
    <location>
        <begin position="43"/>
        <end position="98"/>
    </location>
</feature>
<evidence type="ECO:0000256" key="1">
    <source>
        <dbReference type="ARBA" id="ARBA00004123"/>
    </source>
</evidence>
<comment type="subcellular location">
    <subcellularLocation>
        <location evidence="2">Cytoplasm</location>
    </subcellularLocation>
    <subcellularLocation>
        <location evidence="1">Nucleus</location>
    </subcellularLocation>
</comment>
<dbReference type="GO" id="GO:0005634">
    <property type="term" value="C:nucleus"/>
    <property type="evidence" value="ECO:0007669"/>
    <property type="project" value="UniProtKB-SubCell"/>
</dbReference>
<keyword evidence="9" id="KW-0862">Zinc</keyword>
<keyword evidence="14" id="KW-1185">Reference proteome</keyword>
<gene>
    <name evidence="13" type="ORF">BSAL_27835</name>
</gene>
<dbReference type="InterPro" id="IPR013083">
    <property type="entry name" value="Znf_RING/FYVE/PHD"/>
</dbReference>
<evidence type="ECO:0000313" key="14">
    <source>
        <dbReference type="Proteomes" id="UP000051952"/>
    </source>
</evidence>
<dbReference type="AlphaFoldDB" id="A0A0S4KL27"/>
<comment type="pathway">
    <text evidence="3">Protein modification; protein ubiquitination.</text>
</comment>
<dbReference type="Proteomes" id="UP000051952">
    <property type="component" value="Unassembled WGS sequence"/>
</dbReference>
<evidence type="ECO:0000256" key="11">
    <source>
        <dbReference type="PROSITE-ProRule" id="PRU00175"/>
    </source>
</evidence>
<reference evidence="14" key="1">
    <citation type="submission" date="2015-09" db="EMBL/GenBank/DDBJ databases">
        <authorList>
            <consortium name="Pathogen Informatics"/>
        </authorList>
    </citation>
    <scope>NUCLEOTIDE SEQUENCE [LARGE SCALE GENOMIC DNA]</scope>
    <source>
        <strain evidence="14">Lake Konstanz</strain>
    </source>
</reference>
<evidence type="ECO:0000256" key="2">
    <source>
        <dbReference type="ARBA" id="ARBA00004496"/>
    </source>
</evidence>
<comment type="similarity">
    <text evidence="4">Belongs to the RING-box family.</text>
</comment>
<dbReference type="GO" id="GO:0005737">
    <property type="term" value="C:cytoplasm"/>
    <property type="evidence" value="ECO:0007669"/>
    <property type="project" value="UniProtKB-SubCell"/>
</dbReference>
<evidence type="ECO:0000259" key="12">
    <source>
        <dbReference type="PROSITE" id="PS50089"/>
    </source>
</evidence>
<evidence type="ECO:0000256" key="8">
    <source>
        <dbReference type="ARBA" id="ARBA00022786"/>
    </source>
</evidence>
<evidence type="ECO:0000256" key="9">
    <source>
        <dbReference type="ARBA" id="ARBA00022833"/>
    </source>
</evidence>